<dbReference type="InterPro" id="IPR012910">
    <property type="entry name" value="Plug_dom"/>
</dbReference>
<evidence type="ECO:0000256" key="6">
    <source>
        <dbReference type="ARBA" id="ARBA00022729"/>
    </source>
</evidence>
<keyword evidence="3 12" id="KW-1134">Transmembrane beta strand</keyword>
<feature type="domain" description="TonB-dependent receptor-like beta-barrel" evidence="14">
    <location>
        <begin position="235"/>
        <end position="657"/>
    </location>
</feature>
<keyword evidence="16" id="KW-0675">Receptor</keyword>
<sequence length="692" mass="78219">MKLFQKHNNKNVQVKGVAKISIVLALLYTLAGNASEVDTTIERITISNSRSAQVLNEVPRAIELIDTEDIERVQVDHIQQVLNQEAGVFLNRNSGQEMLLAIRSPVLTGAGACGSFLTLENGIALRPNGFCNVNELFESHYEMAQRIEIIKGPTSVYYGSNGLHGAINIIQPASLTRSPFIKATFGEWDYKQLSFLANSDNVAISSSLSHDGGYRDDSGFDQQKVSLTHLYQADEFDLETFITATNLNQETAGYIVGKDSYKDEEIRKSNPNPEAYRDASAIRLSQRYSFSNGLVISPFARYSEMEFLQHFIPGKPVEKNKHHSFGLQSQYQIKLMDNTIINLGLDAEYAEIALVEEQFSPTEGSAFLQATIPVGKHYDYEVEATTLASFVSLQHPLSSQWQIDTGIRLESITFDYQNKMNTGRVDEQGNTCGFGGCRFNRPENSKDEFTIASPKLGLIYNNESYSGYVNVSHGFRAPQATELYRLQREQMTSELEAEELIALDGGWQTSFSGAQLNLSAYKYEKSNVILRDNDYFYVSDGETEHTGIELSLDAPLLDSINLKSNISYSKHQYKNNPNLSDQNIIDNDIANAPRWLANIFASYQHTQWQFELHGQFVGKYYLNAENTSKYSGHTLVHARAKYEYLTDLSFFFNLENLLDTDYAERANYTSFTQERYFPGMPRNIKFSVYYSF</sequence>
<gene>
    <name evidence="16" type="ORF">RI845_00975</name>
</gene>
<evidence type="ECO:0000256" key="13">
    <source>
        <dbReference type="RuleBase" id="RU003357"/>
    </source>
</evidence>
<evidence type="ECO:0000256" key="10">
    <source>
        <dbReference type="ARBA" id="ARBA00023136"/>
    </source>
</evidence>
<keyword evidence="5 12" id="KW-0812">Transmembrane</keyword>
<keyword evidence="6" id="KW-0732">Signal</keyword>
<feature type="domain" description="TonB-dependent receptor plug" evidence="15">
    <location>
        <begin position="56"/>
        <end position="166"/>
    </location>
</feature>
<evidence type="ECO:0000256" key="4">
    <source>
        <dbReference type="ARBA" id="ARBA00022496"/>
    </source>
</evidence>
<keyword evidence="11 12" id="KW-0998">Cell outer membrane</keyword>
<keyword evidence="10 12" id="KW-0472">Membrane</keyword>
<comment type="subcellular location">
    <subcellularLocation>
        <location evidence="1 12">Cell outer membrane</location>
        <topology evidence="1 12">Multi-pass membrane protein</topology>
    </subcellularLocation>
</comment>
<keyword evidence="9 13" id="KW-0798">TonB box</keyword>
<evidence type="ECO:0000256" key="5">
    <source>
        <dbReference type="ARBA" id="ARBA00022692"/>
    </source>
</evidence>
<dbReference type="PROSITE" id="PS52016">
    <property type="entry name" value="TONB_DEPENDENT_REC_3"/>
    <property type="match status" value="1"/>
</dbReference>
<dbReference type="SUPFAM" id="SSF56935">
    <property type="entry name" value="Porins"/>
    <property type="match status" value="1"/>
</dbReference>
<dbReference type="InterPro" id="IPR000531">
    <property type="entry name" value="Beta-barrel_TonB"/>
</dbReference>
<dbReference type="EMBL" id="CP134146">
    <property type="protein sequence ID" value="WNC68735.1"/>
    <property type="molecule type" value="Genomic_DNA"/>
</dbReference>
<dbReference type="Pfam" id="PF00593">
    <property type="entry name" value="TonB_dep_Rec_b-barrel"/>
    <property type="match status" value="1"/>
</dbReference>
<evidence type="ECO:0000256" key="3">
    <source>
        <dbReference type="ARBA" id="ARBA00022452"/>
    </source>
</evidence>
<keyword evidence="8" id="KW-0406">Ion transport</keyword>
<evidence type="ECO:0000259" key="14">
    <source>
        <dbReference type="Pfam" id="PF00593"/>
    </source>
</evidence>
<evidence type="ECO:0000256" key="11">
    <source>
        <dbReference type="ARBA" id="ARBA00023237"/>
    </source>
</evidence>
<dbReference type="Proteomes" id="UP001248581">
    <property type="component" value="Chromosome"/>
</dbReference>
<accession>A0ABY9TLT4</accession>
<dbReference type="InterPro" id="IPR037066">
    <property type="entry name" value="Plug_dom_sf"/>
</dbReference>
<evidence type="ECO:0000256" key="9">
    <source>
        <dbReference type="ARBA" id="ARBA00023077"/>
    </source>
</evidence>
<reference evidence="17" key="1">
    <citation type="submission" date="2023-09" db="EMBL/GenBank/DDBJ databases">
        <authorList>
            <person name="Li S."/>
            <person name="Li X."/>
            <person name="Zhang C."/>
            <person name="Zhao Z."/>
        </authorList>
    </citation>
    <scope>NUCLEOTIDE SEQUENCE [LARGE SCALE GENOMIC DNA]</scope>
    <source>
        <strain evidence="17">SQ345</strain>
    </source>
</reference>
<protein>
    <submittedName>
        <fullName evidence="16">TonB-dependent receptor</fullName>
    </submittedName>
</protein>
<dbReference type="InterPro" id="IPR039426">
    <property type="entry name" value="TonB-dep_rcpt-like"/>
</dbReference>
<dbReference type="RefSeq" id="WP_348387889.1">
    <property type="nucleotide sequence ID" value="NZ_CP134146.1"/>
</dbReference>
<name>A0ABY9TLT4_9GAMM</name>
<comment type="similarity">
    <text evidence="12 13">Belongs to the TonB-dependent receptor family.</text>
</comment>
<dbReference type="Pfam" id="PF07715">
    <property type="entry name" value="Plug"/>
    <property type="match status" value="1"/>
</dbReference>
<dbReference type="Gene3D" id="2.40.170.20">
    <property type="entry name" value="TonB-dependent receptor, beta-barrel domain"/>
    <property type="match status" value="1"/>
</dbReference>
<keyword evidence="2 12" id="KW-0813">Transport</keyword>
<dbReference type="InterPro" id="IPR036942">
    <property type="entry name" value="Beta-barrel_TonB_sf"/>
</dbReference>
<evidence type="ECO:0000259" key="15">
    <source>
        <dbReference type="Pfam" id="PF07715"/>
    </source>
</evidence>
<dbReference type="Gene3D" id="2.170.130.10">
    <property type="entry name" value="TonB-dependent receptor, plug domain"/>
    <property type="match status" value="1"/>
</dbReference>
<keyword evidence="4" id="KW-0410">Iron transport</keyword>
<keyword evidence="7" id="KW-0408">Iron</keyword>
<evidence type="ECO:0000313" key="16">
    <source>
        <dbReference type="EMBL" id="WNC68735.1"/>
    </source>
</evidence>
<evidence type="ECO:0000256" key="7">
    <source>
        <dbReference type="ARBA" id="ARBA00023004"/>
    </source>
</evidence>
<evidence type="ECO:0000256" key="12">
    <source>
        <dbReference type="PROSITE-ProRule" id="PRU01360"/>
    </source>
</evidence>
<evidence type="ECO:0000256" key="1">
    <source>
        <dbReference type="ARBA" id="ARBA00004571"/>
    </source>
</evidence>
<proteinExistence type="inferred from homology"/>
<evidence type="ECO:0000256" key="8">
    <source>
        <dbReference type="ARBA" id="ARBA00023065"/>
    </source>
</evidence>
<keyword evidence="17" id="KW-1185">Reference proteome</keyword>
<evidence type="ECO:0000256" key="2">
    <source>
        <dbReference type="ARBA" id="ARBA00022448"/>
    </source>
</evidence>
<dbReference type="PANTHER" id="PTHR32552:SF68">
    <property type="entry name" value="FERRICHROME OUTER MEMBRANE TRANSPORTER_PHAGE RECEPTOR"/>
    <property type="match status" value="1"/>
</dbReference>
<organism evidence="16 17">
    <name type="scientific">Thalassotalea nanhaiensis</name>
    <dbReference type="NCBI Taxonomy" id="3065648"/>
    <lineage>
        <taxon>Bacteria</taxon>
        <taxon>Pseudomonadati</taxon>
        <taxon>Pseudomonadota</taxon>
        <taxon>Gammaproteobacteria</taxon>
        <taxon>Alteromonadales</taxon>
        <taxon>Colwelliaceae</taxon>
        <taxon>Thalassotalea</taxon>
    </lineage>
</organism>
<dbReference type="PANTHER" id="PTHR32552">
    <property type="entry name" value="FERRICHROME IRON RECEPTOR-RELATED"/>
    <property type="match status" value="1"/>
</dbReference>
<evidence type="ECO:0000313" key="17">
    <source>
        <dbReference type="Proteomes" id="UP001248581"/>
    </source>
</evidence>